<dbReference type="GO" id="GO:0003899">
    <property type="term" value="F:DNA-directed RNA polymerase activity"/>
    <property type="evidence" value="ECO:0007669"/>
    <property type="project" value="UniProtKB-EC"/>
</dbReference>
<evidence type="ECO:0000313" key="10">
    <source>
        <dbReference type="EnsemblMetazoa" id="MESCA009691-PA"/>
    </source>
</evidence>
<dbReference type="SUPFAM" id="SSF64484">
    <property type="entry name" value="beta and beta-prime subunits of DNA dependent RNA-polymerase"/>
    <property type="match status" value="1"/>
</dbReference>
<dbReference type="InterPro" id="IPR007081">
    <property type="entry name" value="RNA_pol_Rpb1_5"/>
</dbReference>
<dbReference type="STRING" id="36166.T1H0L1"/>
<dbReference type="EMBL" id="CAQQ02095636">
    <property type="status" value="NOT_ANNOTATED_CDS"/>
    <property type="molecule type" value="Genomic_DNA"/>
</dbReference>
<accession>T1H0L1</accession>
<keyword evidence="6" id="KW-0862">Zinc</keyword>
<dbReference type="InterPro" id="IPR038120">
    <property type="entry name" value="Rpb1_funnel_sf"/>
</dbReference>
<keyword evidence="7" id="KW-0804">Transcription</keyword>
<dbReference type="Pfam" id="PF05000">
    <property type="entry name" value="RNA_pol_Rpb1_4"/>
    <property type="match status" value="1"/>
</dbReference>
<dbReference type="InterPro" id="IPR007083">
    <property type="entry name" value="RNA_pol_Rpb1_4"/>
</dbReference>
<dbReference type="Proteomes" id="UP000015102">
    <property type="component" value="Unassembled WGS sequence"/>
</dbReference>
<evidence type="ECO:0000313" key="11">
    <source>
        <dbReference type="Proteomes" id="UP000015102"/>
    </source>
</evidence>
<evidence type="ECO:0000256" key="6">
    <source>
        <dbReference type="ARBA" id="ARBA00022833"/>
    </source>
</evidence>
<keyword evidence="5" id="KW-0479">Metal-binding</keyword>
<dbReference type="AlphaFoldDB" id="T1H0L1"/>
<dbReference type="Gene3D" id="6.10.250.2940">
    <property type="match status" value="1"/>
</dbReference>
<evidence type="ECO:0000256" key="7">
    <source>
        <dbReference type="ARBA" id="ARBA00023163"/>
    </source>
</evidence>
<dbReference type="GO" id="GO:0003677">
    <property type="term" value="F:DNA binding"/>
    <property type="evidence" value="ECO:0007669"/>
    <property type="project" value="InterPro"/>
</dbReference>
<evidence type="ECO:0000256" key="1">
    <source>
        <dbReference type="ARBA" id="ARBA00012418"/>
    </source>
</evidence>
<feature type="domain" description="RNA polymerase Rpb1" evidence="9">
    <location>
        <begin position="5"/>
        <end position="83"/>
    </location>
</feature>
<evidence type="ECO:0000259" key="9">
    <source>
        <dbReference type="Pfam" id="PF05000"/>
    </source>
</evidence>
<dbReference type="EnsemblMetazoa" id="MESCA009691-RA">
    <property type="protein sequence ID" value="MESCA009691-PA"/>
    <property type="gene ID" value="MESCA009691"/>
</dbReference>
<evidence type="ECO:0000256" key="5">
    <source>
        <dbReference type="ARBA" id="ARBA00022723"/>
    </source>
</evidence>
<sequence length="227" mass="25666">MLKELSGIREQAAKTCFRELHPTNSALIMSLSGSKGSNINISQMIACVGQQAINGKRVPNGFENRALPHFEKFSKIPASRGFVENSFFSGLTPTEFFFHTMAGREGLVDTAVKTAETGYLQRRLVKCLEDLVVHYDGSVRNSINEIVELTFGGDGLDPVHMETKNKPVDLLRELNHIRALNQFREQKVLQSKEIIVSANRILLEDQFKTSRDDFRQECLEFMEKVTE</sequence>
<evidence type="ECO:0000259" key="8">
    <source>
        <dbReference type="Pfam" id="PF04998"/>
    </source>
</evidence>
<dbReference type="GO" id="GO:0046872">
    <property type="term" value="F:metal ion binding"/>
    <property type="evidence" value="ECO:0007669"/>
    <property type="project" value="UniProtKB-KW"/>
</dbReference>
<evidence type="ECO:0000256" key="4">
    <source>
        <dbReference type="ARBA" id="ARBA00022695"/>
    </source>
</evidence>
<reference evidence="10" key="2">
    <citation type="submission" date="2015-06" db="UniProtKB">
        <authorList>
            <consortium name="EnsemblMetazoa"/>
        </authorList>
    </citation>
    <scope>IDENTIFICATION</scope>
</reference>
<keyword evidence="4" id="KW-0548">Nucleotidyltransferase</keyword>
<dbReference type="Gene3D" id="1.10.132.30">
    <property type="match status" value="1"/>
</dbReference>
<keyword evidence="2" id="KW-0240">DNA-directed RNA polymerase</keyword>
<dbReference type="PANTHER" id="PTHR48446:SF1">
    <property type="entry name" value="DNA-DIRECTED RNA POLYMERASE SUBUNIT BETA' N-TERMINAL SECTION"/>
    <property type="match status" value="1"/>
</dbReference>
<reference evidence="11" key="1">
    <citation type="submission" date="2013-02" db="EMBL/GenBank/DDBJ databases">
        <authorList>
            <person name="Hughes D."/>
        </authorList>
    </citation>
    <scope>NUCLEOTIDE SEQUENCE</scope>
    <source>
        <strain>Durham</strain>
        <strain evidence="11">NC isolate 2 -- Noor lab</strain>
    </source>
</reference>
<dbReference type="InterPro" id="IPR015700">
    <property type="entry name" value="RPC1"/>
</dbReference>
<evidence type="ECO:0000256" key="3">
    <source>
        <dbReference type="ARBA" id="ARBA00022679"/>
    </source>
</evidence>
<dbReference type="Gene3D" id="6.20.50.80">
    <property type="match status" value="1"/>
</dbReference>
<dbReference type="HOGENOM" id="CLU_1186102_0_0_1"/>
<keyword evidence="11" id="KW-1185">Reference proteome</keyword>
<dbReference type="GO" id="GO:0000428">
    <property type="term" value="C:DNA-directed RNA polymerase complex"/>
    <property type="evidence" value="ECO:0007669"/>
    <property type="project" value="UniProtKB-KW"/>
</dbReference>
<dbReference type="Pfam" id="PF04998">
    <property type="entry name" value="RNA_pol_Rpb1_5"/>
    <property type="match status" value="1"/>
</dbReference>
<keyword evidence="3" id="KW-0808">Transferase</keyword>
<protein>
    <recommendedName>
        <fullName evidence="1">DNA-directed RNA polymerase</fullName>
        <ecNumber evidence="1">2.7.7.6</ecNumber>
    </recommendedName>
</protein>
<feature type="domain" description="RNA polymerase Rpb1" evidence="8">
    <location>
        <begin position="90"/>
        <end position="155"/>
    </location>
</feature>
<organism evidence="10 11">
    <name type="scientific">Megaselia scalaris</name>
    <name type="common">Humpbacked fly</name>
    <name type="synonym">Phora scalaris</name>
    <dbReference type="NCBI Taxonomy" id="36166"/>
    <lineage>
        <taxon>Eukaryota</taxon>
        <taxon>Metazoa</taxon>
        <taxon>Ecdysozoa</taxon>
        <taxon>Arthropoda</taxon>
        <taxon>Hexapoda</taxon>
        <taxon>Insecta</taxon>
        <taxon>Pterygota</taxon>
        <taxon>Neoptera</taxon>
        <taxon>Endopterygota</taxon>
        <taxon>Diptera</taxon>
        <taxon>Brachycera</taxon>
        <taxon>Muscomorpha</taxon>
        <taxon>Platypezoidea</taxon>
        <taxon>Phoridae</taxon>
        <taxon>Megaseliini</taxon>
        <taxon>Megaselia</taxon>
    </lineage>
</organism>
<proteinExistence type="predicted"/>
<dbReference type="GO" id="GO:0006351">
    <property type="term" value="P:DNA-templated transcription"/>
    <property type="evidence" value="ECO:0007669"/>
    <property type="project" value="InterPro"/>
</dbReference>
<dbReference type="EC" id="2.7.7.6" evidence="1"/>
<name>T1H0L1_MEGSC</name>
<evidence type="ECO:0000256" key="2">
    <source>
        <dbReference type="ARBA" id="ARBA00022478"/>
    </source>
</evidence>
<dbReference type="OMA" id="GTEVICM"/>
<dbReference type="PANTHER" id="PTHR48446">
    <property type="entry name" value="DNA-DIRECTED RNA POLYMERASE SUBUNIT BETA' N-TERMINAL SECTION"/>
    <property type="match status" value="1"/>
</dbReference>